<dbReference type="PANTHER" id="PTHR23416">
    <property type="entry name" value="SIALIC ACID SYNTHASE-RELATED"/>
    <property type="match status" value="1"/>
</dbReference>
<comment type="similarity">
    <text evidence="1">Belongs to the transferase hexapeptide repeat family.</text>
</comment>
<dbReference type="Proteomes" id="UP000192359">
    <property type="component" value="Unassembled WGS sequence"/>
</dbReference>
<keyword evidence="3" id="KW-0677">Repeat</keyword>
<name>A0A1Y1RPW7_9MICC</name>
<dbReference type="InterPro" id="IPR011004">
    <property type="entry name" value="Trimer_LpxA-like_sf"/>
</dbReference>
<dbReference type="InterPro" id="IPR051159">
    <property type="entry name" value="Hexapeptide_acetyltransf"/>
</dbReference>
<dbReference type="PROSITE" id="PS00101">
    <property type="entry name" value="HEXAPEP_TRANSFERASES"/>
    <property type="match status" value="1"/>
</dbReference>
<dbReference type="SUPFAM" id="SSF51161">
    <property type="entry name" value="Trimeric LpxA-like enzymes"/>
    <property type="match status" value="1"/>
</dbReference>
<sequence>MTSWEQLRAGKSVFDQMTAGYAYRPDAECADTHYRVVALVEEYTRLYRARDPRFSQVLARMVGSLGEGSVIRPSVDFDYGVNTHIGAGCFFNFGCVFLDVAPIRFGDGVLVGPHVQFLTPTHPLNPVDRADLWEGGLPITVGDNVWIGGGAILCPGVTVGENAVIGAGAVVTGSIPANAVAVGNPARVIKYVSADERPTDSAHQYSAQALGLG</sequence>
<dbReference type="AlphaFoldDB" id="A0A1Y1RPW7"/>
<dbReference type="EMBL" id="LXWF01000040">
    <property type="protein sequence ID" value="ORC16521.1"/>
    <property type="molecule type" value="Genomic_DNA"/>
</dbReference>
<evidence type="ECO:0000256" key="1">
    <source>
        <dbReference type="ARBA" id="ARBA00007274"/>
    </source>
</evidence>
<dbReference type="PANTHER" id="PTHR23416:SF23">
    <property type="entry name" value="ACETYLTRANSFERASE C18B11.09C-RELATED"/>
    <property type="match status" value="1"/>
</dbReference>
<dbReference type="Pfam" id="PF00132">
    <property type="entry name" value="Hexapep"/>
    <property type="match status" value="1"/>
</dbReference>
<protein>
    <submittedName>
        <fullName evidence="5">Maltose acetyltransferase</fullName>
    </submittedName>
</protein>
<organism evidence="5 6">
    <name type="scientific">Rothia nasimurium</name>
    <dbReference type="NCBI Taxonomy" id="85336"/>
    <lineage>
        <taxon>Bacteria</taxon>
        <taxon>Bacillati</taxon>
        <taxon>Actinomycetota</taxon>
        <taxon>Actinomycetes</taxon>
        <taxon>Micrococcales</taxon>
        <taxon>Micrococcaceae</taxon>
        <taxon>Rothia</taxon>
    </lineage>
</organism>
<accession>A0A1Y1RPW7</accession>
<reference evidence="5 6" key="1">
    <citation type="submission" date="2016-05" db="EMBL/GenBank/DDBJ databases">
        <title>Draft genome sequence of a porcine commensal Rothia nasimurium.</title>
        <authorList>
            <person name="Gaiser R.A."/>
            <person name="Van Baarlen P."/>
            <person name="Wells J.M."/>
        </authorList>
    </citation>
    <scope>NUCLEOTIDE SEQUENCE [LARGE SCALE GENOMIC DNA]</scope>
    <source>
        <strain evidence="5 6">PT-32</strain>
    </source>
</reference>
<dbReference type="GO" id="GO:0008374">
    <property type="term" value="F:O-acyltransferase activity"/>
    <property type="evidence" value="ECO:0007669"/>
    <property type="project" value="TreeGrafter"/>
</dbReference>
<evidence type="ECO:0000313" key="5">
    <source>
        <dbReference type="EMBL" id="ORC16521.1"/>
    </source>
</evidence>
<evidence type="ECO:0000256" key="4">
    <source>
        <dbReference type="ARBA" id="ARBA00023315"/>
    </source>
</evidence>
<dbReference type="InterPro" id="IPR018357">
    <property type="entry name" value="Hexapep_transf_CS"/>
</dbReference>
<dbReference type="RefSeq" id="WP_083092096.1">
    <property type="nucleotide sequence ID" value="NZ_LXWF01000040.1"/>
</dbReference>
<keyword evidence="4" id="KW-0012">Acyltransferase</keyword>
<keyword evidence="2 5" id="KW-0808">Transferase</keyword>
<evidence type="ECO:0000313" key="6">
    <source>
        <dbReference type="Proteomes" id="UP000192359"/>
    </source>
</evidence>
<dbReference type="FunFam" id="2.160.10.10:FF:000025">
    <property type="entry name" value="Hexapeptide-repeat containing-acetyltransferase"/>
    <property type="match status" value="1"/>
</dbReference>
<keyword evidence="6" id="KW-1185">Reference proteome</keyword>
<gene>
    <name evidence="5" type="ORF">A7979_04185</name>
</gene>
<dbReference type="Gene3D" id="2.160.10.10">
    <property type="entry name" value="Hexapeptide repeat proteins"/>
    <property type="match status" value="1"/>
</dbReference>
<evidence type="ECO:0000256" key="2">
    <source>
        <dbReference type="ARBA" id="ARBA00022679"/>
    </source>
</evidence>
<dbReference type="CDD" id="cd03357">
    <property type="entry name" value="LbH_MAT_GAT"/>
    <property type="match status" value="1"/>
</dbReference>
<dbReference type="InterPro" id="IPR001451">
    <property type="entry name" value="Hexapep"/>
</dbReference>
<comment type="caution">
    <text evidence="5">The sequence shown here is derived from an EMBL/GenBank/DDBJ whole genome shotgun (WGS) entry which is preliminary data.</text>
</comment>
<proteinExistence type="inferred from homology"/>
<dbReference type="OrthoDB" id="2643438at2"/>
<dbReference type="GO" id="GO:0005829">
    <property type="term" value="C:cytosol"/>
    <property type="evidence" value="ECO:0007669"/>
    <property type="project" value="TreeGrafter"/>
</dbReference>
<evidence type="ECO:0000256" key="3">
    <source>
        <dbReference type="ARBA" id="ARBA00022737"/>
    </source>
</evidence>